<comment type="caution">
    <text evidence="4">The sequence shown here is derived from an EMBL/GenBank/DDBJ whole genome shotgun (WGS) entry which is preliminary data.</text>
</comment>
<feature type="transmembrane region" description="Helical" evidence="2">
    <location>
        <begin position="634"/>
        <end position="657"/>
    </location>
</feature>
<feature type="compositionally biased region" description="Polar residues" evidence="1">
    <location>
        <begin position="411"/>
        <end position="422"/>
    </location>
</feature>
<dbReference type="SUPFAM" id="SSF50729">
    <property type="entry name" value="PH domain-like"/>
    <property type="match status" value="1"/>
</dbReference>
<dbReference type="InterPro" id="IPR011993">
    <property type="entry name" value="PH-like_dom_sf"/>
</dbReference>
<sequence length="697" mass="77617">MQSRHKTSTTKQVTGQWLLDYVCSELNLVEKYYFGLRYTDQHSKRKWLDLKKPVLKQIKDPTRDSIYFRVRYYPAVPELIREEITSYQIYMQLRRDVFHGRLIPHSNDVPLLAALIIQSEFGDYEDVEVDDGFTKDIDLMLKQAAPVEYKVTEAWKELSGSTPAECEAKFIDIVKVSETYGIDPLVVKEKNKGDTFHIGANHAGVLVFLAFRRVRLIKWDSVIKCSLDGKYVSITTSTSPVQEKNPREVLKYKCAEEADAKLLWANILDQQSFFTLHSTEQVKKIKSGGLFSRTSSFRFSGRCYDEVVTTSRKILRMAPDFVRASSTSLNHSLNIRTSRKRLTKTKNRHSIGAIPHSKSMPLTPDAQAGLSDSGINNSESASSNHTLSALDETLERPFKLPAFLEIPPPSSSLEDAPTSQSLKLPVGSGGGSGSSGADEFEDSVDYDELTDSLLASTFLTATPAAQTEACFQSSQLLAVPPNNDISDQLQLSPHVQLDNTSLSLSPPQDEVDSHDTIHDITESDAQTDHKTKSNDNLLKTNGRMPHGAIPSEEQASGLVPGVLEDLCLPGYIVGTTVPPLVDCEPDITYDPLSESTKGELRLYLDQLEETESELGSSVSGRSGRLTPISTPRSLINYFTIFCLITFGVILLLAYILFESSWPSNQLEGLRHSEVVLLVKEVYYNPIRTKLLSLLGYA</sequence>
<dbReference type="SUPFAM" id="SSF47031">
    <property type="entry name" value="Second domain of FERM"/>
    <property type="match status" value="1"/>
</dbReference>
<dbReference type="Gene3D" id="3.10.20.90">
    <property type="entry name" value="Phosphatidylinositol 3-kinase Catalytic Subunit, Chain A, domain 1"/>
    <property type="match status" value="1"/>
</dbReference>
<dbReference type="Gene3D" id="1.20.80.10">
    <property type="match status" value="1"/>
</dbReference>
<evidence type="ECO:0000256" key="1">
    <source>
        <dbReference type="SAM" id="MobiDB-lite"/>
    </source>
</evidence>
<dbReference type="SUPFAM" id="SSF54236">
    <property type="entry name" value="Ubiquitin-like"/>
    <property type="match status" value="1"/>
</dbReference>
<reference evidence="4" key="1">
    <citation type="submission" date="2020-06" db="EMBL/GenBank/DDBJ databases">
        <title>Draft genome of Bugula neritina, a colonial animal packing powerful symbionts and potential medicines.</title>
        <authorList>
            <person name="Rayko M."/>
        </authorList>
    </citation>
    <scope>NUCLEOTIDE SEQUENCE [LARGE SCALE GENOMIC DNA]</scope>
    <source>
        <strain evidence="4">Kwan_BN1</strain>
    </source>
</reference>
<evidence type="ECO:0000256" key="2">
    <source>
        <dbReference type="SAM" id="Phobius"/>
    </source>
</evidence>
<dbReference type="GO" id="GO:0031032">
    <property type="term" value="P:actomyosin structure organization"/>
    <property type="evidence" value="ECO:0007669"/>
    <property type="project" value="TreeGrafter"/>
</dbReference>
<dbReference type="PRINTS" id="PR00935">
    <property type="entry name" value="BAND41"/>
</dbReference>
<evidence type="ECO:0000313" key="4">
    <source>
        <dbReference type="EMBL" id="KAF6021049.1"/>
    </source>
</evidence>
<gene>
    <name evidence="4" type="ORF">EB796_020696</name>
</gene>
<dbReference type="PROSITE" id="PS50057">
    <property type="entry name" value="FERM_3"/>
    <property type="match status" value="1"/>
</dbReference>
<dbReference type="InterPro" id="IPR019748">
    <property type="entry name" value="FERM_central"/>
</dbReference>
<feature type="region of interest" description="Disordered" evidence="1">
    <location>
        <begin position="342"/>
        <end position="386"/>
    </location>
</feature>
<dbReference type="Gene3D" id="2.30.29.30">
    <property type="entry name" value="Pleckstrin-homology domain (PH domain)/Phosphotyrosine-binding domain (PTB)"/>
    <property type="match status" value="1"/>
</dbReference>
<dbReference type="OrthoDB" id="6266673at2759"/>
<dbReference type="InterPro" id="IPR018980">
    <property type="entry name" value="FERM_PH-like_C"/>
</dbReference>
<keyword evidence="2" id="KW-0472">Membrane</keyword>
<name>A0A7J7J4D6_BUGNE</name>
<dbReference type="Pfam" id="PF00373">
    <property type="entry name" value="FERM_M"/>
    <property type="match status" value="1"/>
</dbReference>
<dbReference type="SMART" id="SM01196">
    <property type="entry name" value="FERM_C"/>
    <property type="match status" value="1"/>
</dbReference>
<dbReference type="AlphaFoldDB" id="A0A7J7J4D6"/>
<dbReference type="PANTHER" id="PTHR23280:SF32">
    <property type="entry name" value="FI22325P1"/>
    <property type="match status" value="1"/>
</dbReference>
<dbReference type="Pfam" id="PF08736">
    <property type="entry name" value="FA"/>
    <property type="match status" value="1"/>
</dbReference>
<dbReference type="PANTHER" id="PTHR23280">
    <property type="entry name" value="4.1 G PROTEIN"/>
    <property type="match status" value="1"/>
</dbReference>
<dbReference type="SMART" id="SM00295">
    <property type="entry name" value="B41"/>
    <property type="match status" value="1"/>
</dbReference>
<dbReference type="Pfam" id="PF09379">
    <property type="entry name" value="FERM_N"/>
    <property type="match status" value="1"/>
</dbReference>
<dbReference type="InterPro" id="IPR014352">
    <property type="entry name" value="FERM/acyl-CoA-bd_prot_sf"/>
</dbReference>
<protein>
    <submittedName>
        <fullName evidence="4">FRMD5</fullName>
    </submittedName>
</protein>
<evidence type="ECO:0000259" key="3">
    <source>
        <dbReference type="PROSITE" id="PS50057"/>
    </source>
</evidence>
<dbReference type="InterPro" id="IPR035963">
    <property type="entry name" value="FERM_2"/>
</dbReference>
<keyword evidence="2" id="KW-1133">Transmembrane helix</keyword>
<dbReference type="InterPro" id="IPR019749">
    <property type="entry name" value="Band_41_domain"/>
</dbReference>
<dbReference type="CDD" id="cd14473">
    <property type="entry name" value="FERM_B-lobe"/>
    <property type="match status" value="1"/>
</dbReference>
<feature type="domain" description="FERM" evidence="3">
    <location>
        <begin position="1"/>
        <end position="278"/>
    </location>
</feature>
<dbReference type="Pfam" id="PF09380">
    <property type="entry name" value="FERM_C"/>
    <property type="match status" value="1"/>
</dbReference>
<feature type="region of interest" description="Disordered" evidence="1">
    <location>
        <begin position="403"/>
        <end position="440"/>
    </location>
</feature>
<dbReference type="InterPro" id="IPR014847">
    <property type="entry name" value="FA"/>
</dbReference>
<keyword evidence="5" id="KW-1185">Reference proteome</keyword>
<dbReference type="InterPro" id="IPR000299">
    <property type="entry name" value="FERM_domain"/>
</dbReference>
<proteinExistence type="predicted"/>
<evidence type="ECO:0000313" key="5">
    <source>
        <dbReference type="Proteomes" id="UP000593567"/>
    </source>
</evidence>
<dbReference type="EMBL" id="VXIV02003139">
    <property type="protein sequence ID" value="KAF6021049.1"/>
    <property type="molecule type" value="Genomic_DNA"/>
</dbReference>
<dbReference type="InterPro" id="IPR018979">
    <property type="entry name" value="FERM_N"/>
</dbReference>
<accession>A0A7J7J4D6</accession>
<dbReference type="Proteomes" id="UP000593567">
    <property type="component" value="Unassembled WGS sequence"/>
</dbReference>
<dbReference type="InterPro" id="IPR029071">
    <property type="entry name" value="Ubiquitin-like_domsf"/>
</dbReference>
<dbReference type="GO" id="GO:0005856">
    <property type="term" value="C:cytoskeleton"/>
    <property type="evidence" value="ECO:0007669"/>
    <property type="project" value="TreeGrafter"/>
</dbReference>
<keyword evidence="2" id="KW-0812">Transmembrane</keyword>
<feature type="compositionally biased region" description="Polar residues" evidence="1">
    <location>
        <begin position="373"/>
        <end position="386"/>
    </location>
</feature>
<organism evidence="4 5">
    <name type="scientific">Bugula neritina</name>
    <name type="common">Brown bryozoan</name>
    <name type="synonym">Sertularia neritina</name>
    <dbReference type="NCBI Taxonomy" id="10212"/>
    <lineage>
        <taxon>Eukaryota</taxon>
        <taxon>Metazoa</taxon>
        <taxon>Spiralia</taxon>
        <taxon>Lophotrochozoa</taxon>
        <taxon>Bryozoa</taxon>
        <taxon>Gymnolaemata</taxon>
        <taxon>Cheilostomatida</taxon>
        <taxon>Flustrina</taxon>
        <taxon>Buguloidea</taxon>
        <taxon>Bugulidae</taxon>
        <taxon>Bugula</taxon>
    </lineage>
</organism>
<dbReference type="SMART" id="SM01195">
    <property type="entry name" value="FA"/>
    <property type="match status" value="1"/>
</dbReference>